<evidence type="ECO:0000256" key="2">
    <source>
        <dbReference type="SAM" id="SignalP"/>
    </source>
</evidence>
<feature type="chain" id="PRO_5032385665" description="Secreted protein" evidence="2">
    <location>
        <begin position="22"/>
        <end position="87"/>
    </location>
</feature>
<keyword evidence="2" id="KW-0732">Signal</keyword>
<evidence type="ECO:0008006" key="5">
    <source>
        <dbReference type="Google" id="ProtNLM"/>
    </source>
</evidence>
<reference evidence="3" key="1">
    <citation type="submission" date="2017-07" db="EMBL/GenBank/DDBJ databases">
        <title>Taro Niue Genome Assembly and Annotation.</title>
        <authorList>
            <person name="Atibalentja N."/>
            <person name="Keating K."/>
            <person name="Fields C.J."/>
        </authorList>
    </citation>
    <scope>NUCLEOTIDE SEQUENCE</scope>
    <source>
        <strain evidence="3">Niue_2</strain>
        <tissue evidence="3">Leaf</tissue>
    </source>
</reference>
<accession>A0A843V3Q1</accession>
<dbReference type="EMBL" id="NMUH01001261">
    <property type="protein sequence ID" value="MQL90648.1"/>
    <property type="molecule type" value="Genomic_DNA"/>
</dbReference>
<comment type="caution">
    <text evidence="3">The sequence shown here is derived from an EMBL/GenBank/DDBJ whole genome shotgun (WGS) entry which is preliminary data.</text>
</comment>
<proteinExistence type="predicted"/>
<evidence type="ECO:0000256" key="1">
    <source>
        <dbReference type="SAM" id="MobiDB-lite"/>
    </source>
</evidence>
<evidence type="ECO:0000313" key="4">
    <source>
        <dbReference type="Proteomes" id="UP000652761"/>
    </source>
</evidence>
<gene>
    <name evidence="3" type="ORF">Taro_023240</name>
</gene>
<organism evidence="3 4">
    <name type="scientific">Colocasia esculenta</name>
    <name type="common">Wild taro</name>
    <name type="synonym">Arum esculentum</name>
    <dbReference type="NCBI Taxonomy" id="4460"/>
    <lineage>
        <taxon>Eukaryota</taxon>
        <taxon>Viridiplantae</taxon>
        <taxon>Streptophyta</taxon>
        <taxon>Embryophyta</taxon>
        <taxon>Tracheophyta</taxon>
        <taxon>Spermatophyta</taxon>
        <taxon>Magnoliopsida</taxon>
        <taxon>Liliopsida</taxon>
        <taxon>Araceae</taxon>
        <taxon>Aroideae</taxon>
        <taxon>Colocasieae</taxon>
        <taxon>Colocasia</taxon>
    </lineage>
</organism>
<feature type="region of interest" description="Disordered" evidence="1">
    <location>
        <begin position="48"/>
        <end position="87"/>
    </location>
</feature>
<dbReference type="Proteomes" id="UP000652761">
    <property type="component" value="Unassembled WGS sequence"/>
</dbReference>
<feature type="signal peptide" evidence="2">
    <location>
        <begin position="1"/>
        <end position="21"/>
    </location>
</feature>
<sequence length="87" mass="9551">MMGRWLTLLTPLLTELTRERAKKPGKKGGVCDRQGLTCAQGGIVITSVQQPRAADRDGASTSPPLAGQRRRAPRSSTDRTCRKKKLY</sequence>
<name>A0A843V3Q1_COLES</name>
<protein>
    <recommendedName>
        <fullName evidence="5">Secreted protein</fullName>
    </recommendedName>
</protein>
<evidence type="ECO:0000313" key="3">
    <source>
        <dbReference type="EMBL" id="MQL90648.1"/>
    </source>
</evidence>
<keyword evidence="4" id="KW-1185">Reference proteome</keyword>
<dbReference type="AlphaFoldDB" id="A0A843V3Q1"/>